<name>A0A4R3K0M7_9PROT</name>
<evidence type="ECO:0000313" key="7">
    <source>
        <dbReference type="Proteomes" id="UP000295135"/>
    </source>
</evidence>
<keyword evidence="4" id="KW-0862">Zinc</keyword>
<evidence type="ECO:0000313" key="6">
    <source>
        <dbReference type="EMBL" id="TCS73802.1"/>
    </source>
</evidence>
<proteinExistence type="predicted"/>
<feature type="domain" description="Metallo-beta-lactamase" evidence="5">
    <location>
        <begin position="12"/>
        <end position="192"/>
    </location>
</feature>
<comment type="cofactor">
    <cofactor evidence="1">
        <name>Zn(2+)</name>
        <dbReference type="ChEBI" id="CHEBI:29105"/>
    </cofactor>
</comment>
<reference evidence="6 7" key="1">
    <citation type="submission" date="2019-03" db="EMBL/GenBank/DDBJ databases">
        <title>Genomic Encyclopedia of Type Strains, Phase IV (KMG-IV): sequencing the most valuable type-strain genomes for metagenomic binning, comparative biology and taxonomic classification.</title>
        <authorList>
            <person name="Goeker M."/>
        </authorList>
    </citation>
    <scope>NUCLEOTIDE SEQUENCE [LARGE SCALE GENOMIC DNA]</scope>
    <source>
        <strain evidence="6 7">DSM 103923</strain>
    </source>
</reference>
<dbReference type="PANTHER" id="PTHR46233">
    <property type="entry name" value="HYDROXYACYLGLUTATHIONE HYDROLASE GLOC"/>
    <property type="match status" value="1"/>
</dbReference>
<keyword evidence="3 6" id="KW-0378">Hydrolase</keyword>
<dbReference type="Pfam" id="PF00753">
    <property type="entry name" value="Lactamase_B"/>
    <property type="match status" value="1"/>
</dbReference>
<protein>
    <submittedName>
        <fullName evidence="6">Glyoxylase-like metal-dependent hydrolase (Beta-lactamase superfamily II)</fullName>
    </submittedName>
</protein>
<evidence type="ECO:0000256" key="1">
    <source>
        <dbReference type="ARBA" id="ARBA00001947"/>
    </source>
</evidence>
<dbReference type="Gene3D" id="3.60.15.10">
    <property type="entry name" value="Ribonuclease Z/Hydroxyacylglutathione hydrolase-like"/>
    <property type="match status" value="1"/>
</dbReference>
<evidence type="ECO:0000256" key="2">
    <source>
        <dbReference type="ARBA" id="ARBA00022723"/>
    </source>
</evidence>
<evidence type="ECO:0000256" key="3">
    <source>
        <dbReference type="ARBA" id="ARBA00022801"/>
    </source>
</evidence>
<dbReference type="InterPro" id="IPR036866">
    <property type="entry name" value="RibonucZ/Hydroxyglut_hydro"/>
</dbReference>
<dbReference type="CDD" id="cd07737">
    <property type="entry name" value="YcbL-like_MBL-fold"/>
    <property type="match status" value="1"/>
</dbReference>
<dbReference type="PANTHER" id="PTHR46233:SF3">
    <property type="entry name" value="HYDROXYACYLGLUTATHIONE HYDROLASE GLOC"/>
    <property type="match status" value="1"/>
</dbReference>
<evidence type="ECO:0000256" key="4">
    <source>
        <dbReference type="ARBA" id="ARBA00022833"/>
    </source>
</evidence>
<dbReference type="GO" id="GO:0016787">
    <property type="term" value="F:hydrolase activity"/>
    <property type="evidence" value="ECO:0007669"/>
    <property type="project" value="UniProtKB-KW"/>
</dbReference>
<dbReference type="EMBL" id="SLZY01000001">
    <property type="protein sequence ID" value="TCS73802.1"/>
    <property type="molecule type" value="Genomic_DNA"/>
</dbReference>
<sequence>MKFTILPVTPYQQNCSLIWCEATGRAALIDPGGDIDRLLAAVERQGVTLEKLLLTHGHLDHVGAAGILSLRLGLPIEGPHREDDFLFDSLPQQSAMFGFPYTEPFQPSRWLSDGDRISLGNETLEVIHCPGHTPGHIVFFHRGQRLAFVGDVLFKGSIGRTDFPRGDYDSLIGSIRNKLWPLGDDVEFVPGHGLMSSFGAERRDNPFVGDNA</sequence>
<organism evidence="6 7">
    <name type="scientific">Sulfuritortus calidifontis</name>
    <dbReference type="NCBI Taxonomy" id="1914471"/>
    <lineage>
        <taxon>Bacteria</taxon>
        <taxon>Pseudomonadati</taxon>
        <taxon>Pseudomonadota</taxon>
        <taxon>Betaproteobacteria</taxon>
        <taxon>Nitrosomonadales</taxon>
        <taxon>Thiobacillaceae</taxon>
        <taxon>Sulfuritortus</taxon>
    </lineage>
</organism>
<keyword evidence="7" id="KW-1185">Reference proteome</keyword>
<dbReference type="SMART" id="SM00849">
    <property type="entry name" value="Lactamase_B"/>
    <property type="match status" value="1"/>
</dbReference>
<dbReference type="RefSeq" id="WP_126459940.1">
    <property type="nucleotide sequence ID" value="NZ_AP018721.1"/>
</dbReference>
<dbReference type="Proteomes" id="UP000295135">
    <property type="component" value="Unassembled WGS sequence"/>
</dbReference>
<dbReference type="AlphaFoldDB" id="A0A4R3K0M7"/>
<dbReference type="SUPFAM" id="SSF56281">
    <property type="entry name" value="Metallo-hydrolase/oxidoreductase"/>
    <property type="match status" value="1"/>
</dbReference>
<gene>
    <name evidence="6" type="ORF">EDC61_10124</name>
</gene>
<dbReference type="InterPro" id="IPR051453">
    <property type="entry name" value="MBL_Glyoxalase_II"/>
</dbReference>
<dbReference type="GO" id="GO:0046872">
    <property type="term" value="F:metal ion binding"/>
    <property type="evidence" value="ECO:0007669"/>
    <property type="project" value="UniProtKB-KW"/>
</dbReference>
<comment type="caution">
    <text evidence="6">The sequence shown here is derived from an EMBL/GenBank/DDBJ whole genome shotgun (WGS) entry which is preliminary data.</text>
</comment>
<dbReference type="InterPro" id="IPR001279">
    <property type="entry name" value="Metallo-B-lactamas"/>
</dbReference>
<keyword evidence="2" id="KW-0479">Metal-binding</keyword>
<dbReference type="OrthoDB" id="9802991at2"/>
<accession>A0A4R3K0M7</accession>
<evidence type="ECO:0000259" key="5">
    <source>
        <dbReference type="SMART" id="SM00849"/>
    </source>
</evidence>